<dbReference type="PANTHER" id="PTHR35309">
    <property type="match status" value="1"/>
</dbReference>
<dbReference type="Proteomes" id="UP000626109">
    <property type="component" value="Unassembled WGS sequence"/>
</dbReference>
<name>A0A813L6I1_POLGL</name>
<proteinExistence type="predicted"/>
<evidence type="ECO:0008006" key="3">
    <source>
        <dbReference type="Google" id="ProtNLM"/>
    </source>
</evidence>
<dbReference type="PANTHER" id="PTHR35309:SF4">
    <property type="entry name" value="TOCOPHEROL CYCLASE"/>
    <property type="match status" value="1"/>
</dbReference>
<reference evidence="1" key="1">
    <citation type="submission" date="2021-02" db="EMBL/GenBank/DDBJ databases">
        <authorList>
            <person name="Dougan E. K."/>
            <person name="Rhodes N."/>
            <person name="Thang M."/>
            <person name="Chan C."/>
        </authorList>
    </citation>
    <scope>NUCLEOTIDE SEQUENCE</scope>
</reference>
<dbReference type="AlphaFoldDB" id="A0A813L6I1"/>
<sequence length="546" mass="59415">MAHAAMPTLWTAHGIPAALGFTGTSITDRVRPIDRQSRLRSRALGQTPASDGPRSIGEVAAAHRWYTPIVGLAMLSATLSLAVVDSAVRRLFGRRRLRGERSWKLSEASSGEPPPHSGCHFDGSSRRFFEGWYMRVTAKLSEDEGKVEEDSPSSRASFAFMYWVERGKRPPLLRTLRRLRHGVSGGGFEAAGAQVMGPDGKVLFQAEVGREAADRFLADPNRPVFGFSFRRPETGYRVADRTHRGSLVDDATGETCDWDYSTTACAGYGSGPSGAATAGWLAALPIFEPHWQVIMAHGRSSGHINWRGRRYEFSDAPSYAEKNWGGSFPMKWWWVQCNDWVPASASSSTAQGRFSEVSLTTGGGRRGLLLPGLVEDVGMVAVHAKEAATGEWHFFEFVPWRGPVAWSVQPWRPGLAGSGPAGRWAVTATNRQAGLEVEVLALTDAEGSDLRAPTEESGMDFFCKDAYTASVSLKIWTLTKQGVRGDLLLDVSTPCSGGVEVGGGPWWTAWEHRAEMPRAVAWMMGLPLDAGLQTAKKLLPAKVPGL</sequence>
<dbReference type="Pfam" id="PF14249">
    <property type="entry name" value="Tocopherol_cycl"/>
    <property type="match status" value="1"/>
</dbReference>
<dbReference type="GO" id="GO:0009976">
    <property type="term" value="F:tocopherol cyclase activity"/>
    <property type="evidence" value="ECO:0007669"/>
    <property type="project" value="InterPro"/>
</dbReference>
<protein>
    <recommendedName>
        <fullName evidence="3">Tocopherol cyclase</fullName>
    </recommendedName>
</protein>
<evidence type="ECO:0000313" key="2">
    <source>
        <dbReference type="Proteomes" id="UP000626109"/>
    </source>
</evidence>
<comment type="caution">
    <text evidence="1">The sequence shown here is derived from an EMBL/GenBank/DDBJ whole genome shotgun (WGS) entry which is preliminary data.</text>
</comment>
<evidence type="ECO:0000313" key="1">
    <source>
        <dbReference type="EMBL" id="CAE8723529.1"/>
    </source>
</evidence>
<organism evidence="1 2">
    <name type="scientific">Polarella glacialis</name>
    <name type="common">Dinoflagellate</name>
    <dbReference type="NCBI Taxonomy" id="89957"/>
    <lineage>
        <taxon>Eukaryota</taxon>
        <taxon>Sar</taxon>
        <taxon>Alveolata</taxon>
        <taxon>Dinophyceae</taxon>
        <taxon>Suessiales</taxon>
        <taxon>Suessiaceae</taxon>
        <taxon>Polarella</taxon>
    </lineage>
</organism>
<dbReference type="EMBL" id="CAJNNW010034676">
    <property type="protein sequence ID" value="CAE8723529.1"/>
    <property type="molecule type" value="Genomic_DNA"/>
</dbReference>
<accession>A0A813L6I1</accession>
<gene>
    <name evidence="1" type="ORF">PGLA2088_LOCUS43201</name>
</gene>
<dbReference type="InterPro" id="IPR025893">
    <property type="entry name" value="Tocopherol_cyclase"/>
</dbReference>